<comment type="caution">
    <text evidence="1">The sequence shown here is derived from an EMBL/GenBank/DDBJ whole genome shotgun (WGS) entry which is preliminary data.</text>
</comment>
<dbReference type="Proteomes" id="UP000016481">
    <property type="component" value="Unassembled WGS sequence"/>
</dbReference>
<organism evidence="1 2">
    <name type="scientific">Actinomyces graevenitzii F0530</name>
    <dbReference type="NCBI Taxonomy" id="1321817"/>
    <lineage>
        <taxon>Bacteria</taxon>
        <taxon>Bacillati</taxon>
        <taxon>Actinomycetota</taxon>
        <taxon>Actinomycetes</taxon>
        <taxon>Actinomycetales</taxon>
        <taxon>Actinomycetaceae</taxon>
        <taxon>Actinomyces</taxon>
    </lineage>
</organism>
<dbReference type="HOGENOM" id="CLU_034808_0_0_11"/>
<protein>
    <recommendedName>
        <fullName evidence="3">Replication protein</fullName>
    </recommendedName>
</protein>
<dbReference type="AlphaFoldDB" id="U1RJ42"/>
<evidence type="ECO:0008006" key="3">
    <source>
        <dbReference type="Google" id="ProtNLM"/>
    </source>
</evidence>
<evidence type="ECO:0000313" key="1">
    <source>
        <dbReference type="EMBL" id="ERH18487.1"/>
    </source>
</evidence>
<dbReference type="PATRIC" id="fig|1321817.3.peg.311"/>
<dbReference type="Gene3D" id="1.10.10.60">
    <property type="entry name" value="Homeodomain-like"/>
    <property type="match status" value="1"/>
</dbReference>
<sequence length="458" mass="52660">MPRQEALFQMAGPVETWLSERYPETGYRDFYRDLFPAGELEAKGKQEHGRYSGIAVQICSDRARRYTVTDDLEVIDELVKSDDFCIMSPVSYAGKTQRQEMARFLYALVIDLDGIRVEGDEAVGLHELIYQMTRIRSTRAASAALPLPTYIVSSGRGVHLYYLLTRPIPLFRNVIRQLSNLRRSLISDIWNSYVTELSKNKQFESVTQSFRMVGSVTKDGGRVRAYRVGDRVSMEYLNSHVHDPDARVTQFAYKTRLSLEEARKKYPQWYQKRIVEGQQRGTWTVKRDLYDWWKRRLEREAREGHRYFCVMALAIYGRKCAIPREEVERDALGLVAFLDGLGDKQVNPFTVSDVMKALEAYNACYQTFPRRSIEMLTGISIPPNKRNGRDLKTHLALARLIQDFNDPEGSWRNTKGAPTKRALVCEYAAAHPKASQREIAAALGVSKTTVNKWLREAD</sequence>
<gene>
    <name evidence="1" type="ORF">HMPREF1978_00367</name>
</gene>
<dbReference type="EMBL" id="AWSC01000011">
    <property type="protein sequence ID" value="ERH18487.1"/>
    <property type="molecule type" value="Genomic_DNA"/>
</dbReference>
<proteinExistence type="predicted"/>
<accession>U1RJ42</accession>
<evidence type="ECO:0000313" key="2">
    <source>
        <dbReference type="Proteomes" id="UP000016481"/>
    </source>
</evidence>
<reference evidence="1 2" key="1">
    <citation type="submission" date="2013-08" db="EMBL/GenBank/DDBJ databases">
        <authorList>
            <person name="Weinstock G."/>
            <person name="Sodergren E."/>
            <person name="Wylie T."/>
            <person name="Fulton L."/>
            <person name="Fulton R."/>
            <person name="Fronick C."/>
            <person name="O'Laughlin M."/>
            <person name="Godfrey J."/>
            <person name="Miner T."/>
            <person name="Herter B."/>
            <person name="Appelbaum E."/>
            <person name="Cordes M."/>
            <person name="Lek S."/>
            <person name="Wollam A."/>
            <person name="Pepin K.H."/>
            <person name="Palsikar V.B."/>
            <person name="Mitreva M."/>
            <person name="Wilson R.K."/>
        </authorList>
    </citation>
    <scope>NUCLEOTIDE SEQUENCE [LARGE SCALE GENOMIC DNA]</scope>
    <source>
        <strain evidence="1 2">F0530</strain>
    </source>
</reference>
<name>U1RJ42_9ACTO</name>